<dbReference type="InterPro" id="IPR006685">
    <property type="entry name" value="MscS_channel_2nd"/>
</dbReference>
<dbReference type="SUPFAM" id="SSF50182">
    <property type="entry name" value="Sm-like ribonucleoproteins"/>
    <property type="match status" value="1"/>
</dbReference>
<protein>
    <recommendedName>
        <fullName evidence="8">Mechanosensitive ion channel protein</fullName>
    </recommendedName>
</protein>
<feature type="transmembrane region" description="Helical" evidence="10">
    <location>
        <begin position="133"/>
        <end position="152"/>
    </location>
</feature>
<feature type="transmembrane region" description="Helical" evidence="10">
    <location>
        <begin position="483"/>
        <end position="506"/>
    </location>
</feature>
<reference evidence="13" key="2">
    <citation type="submission" date="2025-08" db="UniProtKB">
        <authorList>
            <consortium name="RefSeq"/>
        </authorList>
    </citation>
    <scope>IDENTIFICATION</scope>
    <source>
        <tissue evidence="13">Leaves</tissue>
    </source>
</reference>
<feature type="region of interest" description="Disordered" evidence="9">
    <location>
        <begin position="1"/>
        <end position="78"/>
    </location>
</feature>
<keyword evidence="5" id="KW-0813">Transport</keyword>
<dbReference type="GO" id="GO:0008381">
    <property type="term" value="F:mechanosensitive monoatomic ion channel activity"/>
    <property type="evidence" value="ECO:0007669"/>
    <property type="project" value="TreeGrafter"/>
</dbReference>
<feature type="transmembrane region" description="Helical" evidence="10">
    <location>
        <begin position="251"/>
        <end position="273"/>
    </location>
</feature>
<dbReference type="RefSeq" id="XP_027090657.2">
    <property type="nucleotide sequence ID" value="XM_027234856.2"/>
</dbReference>
<feature type="compositionally biased region" description="Basic and acidic residues" evidence="9">
    <location>
        <begin position="311"/>
        <end position="323"/>
    </location>
</feature>
<dbReference type="AlphaFoldDB" id="A0A6P6ULR0"/>
<dbReference type="InterPro" id="IPR010920">
    <property type="entry name" value="LSM_dom_sf"/>
</dbReference>
<evidence type="ECO:0000256" key="10">
    <source>
        <dbReference type="SAM" id="Phobius"/>
    </source>
</evidence>
<dbReference type="InterPro" id="IPR016688">
    <property type="entry name" value="MscS-like_plants/fungi"/>
</dbReference>
<evidence type="ECO:0000256" key="3">
    <source>
        <dbReference type="ARBA" id="ARBA00022692"/>
    </source>
</evidence>
<gene>
    <name evidence="13" type="primary">LOC113711688</name>
</gene>
<accession>A0A6P6ULR0</accession>
<dbReference type="PIRSF" id="PIRSF017209">
    <property type="entry name" value="Memb_At2g17000_prd"/>
    <property type="match status" value="1"/>
</dbReference>
<evidence type="ECO:0000256" key="1">
    <source>
        <dbReference type="ARBA" id="ARBA00004141"/>
    </source>
</evidence>
<keyword evidence="4 10" id="KW-1133">Transmembrane helix</keyword>
<keyword evidence="5" id="KW-0406">Ion transport</keyword>
<evidence type="ECO:0000259" key="11">
    <source>
        <dbReference type="Pfam" id="PF00924"/>
    </source>
</evidence>
<keyword evidence="7" id="KW-0407">Ion channel</keyword>
<name>A0A6P6ULR0_COFAR</name>
<dbReference type="GO" id="GO:0006820">
    <property type="term" value="P:monoatomic anion transport"/>
    <property type="evidence" value="ECO:0007669"/>
    <property type="project" value="TreeGrafter"/>
</dbReference>
<evidence type="ECO:0000256" key="8">
    <source>
        <dbReference type="PIRNR" id="PIRNR017209"/>
    </source>
</evidence>
<organism evidence="12 13">
    <name type="scientific">Coffea arabica</name>
    <name type="common">Arabian coffee</name>
    <dbReference type="NCBI Taxonomy" id="13443"/>
    <lineage>
        <taxon>Eukaryota</taxon>
        <taxon>Viridiplantae</taxon>
        <taxon>Streptophyta</taxon>
        <taxon>Embryophyta</taxon>
        <taxon>Tracheophyta</taxon>
        <taxon>Spermatophyta</taxon>
        <taxon>Magnoliopsida</taxon>
        <taxon>eudicotyledons</taxon>
        <taxon>Gunneridae</taxon>
        <taxon>Pentapetalae</taxon>
        <taxon>asterids</taxon>
        <taxon>lamiids</taxon>
        <taxon>Gentianales</taxon>
        <taxon>Rubiaceae</taxon>
        <taxon>Ixoroideae</taxon>
        <taxon>Gardenieae complex</taxon>
        <taxon>Bertiereae - Coffeeae clade</taxon>
        <taxon>Coffeeae</taxon>
        <taxon>Coffea</taxon>
    </lineage>
</organism>
<comment type="subcellular location">
    <subcellularLocation>
        <location evidence="1">Membrane</location>
        <topology evidence="1">Multi-pass membrane protein</topology>
    </subcellularLocation>
</comment>
<feature type="transmembrane region" description="Helical" evidence="10">
    <location>
        <begin position="214"/>
        <end position="231"/>
    </location>
</feature>
<evidence type="ECO:0000256" key="6">
    <source>
        <dbReference type="ARBA" id="ARBA00023136"/>
    </source>
</evidence>
<dbReference type="PANTHER" id="PTHR31618">
    <property type="entry name" value="MECHANOSENSITIVE ION CHANNEL PROTEIN 5"/>
    <property type="match status" value="1"/>
</dbReference>
<evidence type="ECO:0000256" key="4">
    <source>
        <dbReference type="ARBA" id="ARBA00022989"/>
    </source>
</evidence>
<evidence type="ECO:0000313" key="13">
    <source>
        <dbReference type="RefSeq" id="XP_027090657.2"/>
    </source>
</evidence>
<evidence type="ECO:0000256" key="2">
    <source>
        <dbReference type="ARBA" id="ARBA00008017"/>
    </source>
</evidence>
<feature type="compositionally biased region" description="Basic and acidic residues" evidence="9">
    <location>
        <begin position="20"/>
        <end position="37"/>
    </location>
</feature>
<evidence type="ECO:0000256" key="5">
    <source>
        <dbReference type="ARBA" id="ARBA00023065"/>
    </source>
</evidence>
<evidence type="ECO:0000313" key="12">
    <source>
        <dbReference type="Proteomes" id="UP001652660"/>
    </source>
</evidence>
<evidence type="ECO:0000256" key="7">
    <source>
        <dbReference type="ARBA" id="ARBA00023303"/>
    </source>
</evidence>
<evidence type="ECO:0000256" key="9">
    <source>
        <dbReference type="SAM" id="MobiDB-lite"/>
    </source>
</evidence>
<dbReference type="Gene3D" id="2.30.30.60">
    <property type="match status" value="1"/>
</dbReference>
<reference evidence="12" key="1">
    <citation type="journal article" date="2025" name="Foods">
        <title>Unveiling the Microbial Signatures of Arabica Coffee Cherries: Insights into Ripeness Specific Diversity, Functional Traits, and Implications for Quality and Safety.</title>
        <authorList>
            <consortium name="RefSeq"/>
            <person name="Tenea G.N."/>
            <person name="Cifuentes V."/>
            <person name="Reyes P."/>
            <person name="Cevallos-Vallejos M."/>
        </authorList>
    </citation>
    <scope>NUCLEOTIDE SEQUENCE [LARGE SCALE GENOMIC DNA]</scope>
</reference>
<feature type="transmembrane region" description="Helical" evidence="10">
    <location>
        <begin position="512"/>
        <end position="535"/>
    </location>
</feature>
<keyword evidence="3 10" id="KW-0812">Transmembrane</keyword>
<feature type="domain" description="Mechanosensitive ion channel MscS" evidence="11">
    <location>
        <begin position="531"/>
        <end position="589"/>
    </location>
</feature>
<dbReference type="GO" id="GO:0005886">
    <property type="term" value="C:plasma membrane"/>
    <property type="evidence" value="ECO:0007669"/>
    <property type="project" value="TreeGrafter"/>
</dbReference>
<dbReference type="GO" id="GO:0050982">
    <property type="term" value="P:detection of mechanical stimulus"/>
    <property type="evidence" value="ECO:0007669"/>
    <property type="project" value="UniProtKB-ARBA"/>
</dbReference>
<feature type="transmembrane region" description="Helical" evidence="10">
    <location>
        <begin position="172"/>
        <end position="193"/>
    </location>
</feature>
<dbReference type="GeneID" id="113711688"/>
<proteinExistence type="inferred from homology"/>
<feature type="region of interest" description="Disordered" evidence="9">
    <location>
        <begin position="300"/>
        <end position="325"/>
    </location>
</feature>
<dbReference type="Pfam" id="PF00924">
    <property type="entry name" value="MS_channel_2nd"/>
    <property type="match status" value="1"/>
</dbReference>
<dbReference type="OrthoDB" id="544685at2759"/>
<sequence length="718" mass="82216">MAQPPDPTQIIVPVEDEIASEDRSQPRRSSEKEEKSRVSLGSASPDAELTGREHVQLLSTSKKGDLEGKKNEETMESSFSRVTVPRKAKLFAKSLKSRLDAPRCGNSQEDEDWFLDEDVLAGTRPKKMSLSTLFQLVSLVLVMIILVCTLSLTKLKKTKLWDLPLWKWEMLISVIISGHLVTGWGVRIIVFTTEQAFVSKNMRVLYFVYGMKKAVQHCIWLTLILIVWHYLVAENMGLETRSKALTRVSKALLCLVVGSLVWLVKVFFVKVLASSFYNKTFFERAKVYLFKQYVIKKLSAPPDGGEQSEEDAAKVGGETKPKDLPQFLRRGFSKRKGQESSKGRQRKLVRRKAPGLLLKMWLSMVHSGLLDGLSTLDEGLPDSSDDEDEKSLSCKAEKVAKKIFKNVAKNSEVIVLEDLKQFMKADKASLAMHLFEGTAGTEGINEHSFTRWMVDAYKERIYLQLSLSDTKTAVDELHHLMDAVVIIIIVIIWLLIFELAVAHFIVIISSQLLLVGFIFQNTLKTVFEAIIFLFIMHPYDVGDRCEIEEVQMVVVEMNILTTEFERYDGQKIIYPNSILATKPIGNYNRSPHMGDQIEFSIHISTPWDKILTLQHNIRSYVESNAKHWYPDPTILIKDVEDMNRLVMVVWPKHRMNHQDMRQRWLRRALLVDEMIKIFRELDIQYRTLPLDMNVRNMPAATSNKFPSNWTTCSGSERP</sequence>
<dbReference type="Proteomes" id="UP001652660">
    <property type="component" value="Chromosome 10e"/>
</dbReference>
<comment type="similarity">
    <text evidence="2 8">Belongs to the MscS (TC 1.A.23) family.</text>
</comment>
<dbReference type="InterPro" id="IPR023408">
    <property type="entry name" value="MscS_beta-dom_sf"/>
</dbReference>
<dbReference type="PANTHER" id="PTHR31618:SF1">
    <property type="entry name" value="EF-HAND DOMAIN-CONTAINING PROTEIN"/>
    <property type="match status" value="1"/>
</dbReference>
<keyword evidence="6 8" id="KW-0472">Membrane</keyword>
<keyword evidence="12" id="KW-1185">Reference proteome</keyword>
<feature type="compositionally biased region" description="Basic and acidic residues" evidence="9">
    <location>
        <begin position="62"/>
        <end position="73"/>
    </location>
</feature>